<comment type="caution">
    <text evidence="2">The sequence shown here is derived from an EMBL/GenBank/DDBJ whole genome shotgun (WGS) entry which is preliminary data.</text>
</comment>
<dbReference type="PANTHER" id="PTHR36848:SF2">
    <property type="entry name" value="SECRETED PROTEIN"/>
    <property type="match status" value="1"/>
</dbReference>
<organism evidence="2 3">
    <name type="scientific">Aspergillus granulosus</name>
    <dbReference type="NCBI Taxonomy" id="176169"/>
    <lineage>
        <taxon>Eukaryota</taxon>
        <taxon>Fungi</taxon>
        <taxon>Dikarya</taxon>
        <taxon>Ascomycota</taxon>
        <taxon>Pezizomycotina</taxon>
        <taxon>Eurotiomycetes</taxon>
        <taxon>Eurotiomycetidae</taxon>
        <taxon>Eurotiales</taxon>
        <taxon>Aspergillaceae</taxon>
        <taxon>Aspergillus</taxon>
        <taxon>Aspergillus subgen. Nidulantes</taxon>
    </lineage>
</organism>
<dbReference type="InterPro" id="IPR008979">
    <property type="entry name" value="Galactose-bd-like_sf"/>
</dbReference>
<feature type="signal peptide" evidence="1">
    <location>
        <begin position="1"/>
        <end position="20"/>
    </location>
</feature>
<evidence type="ECO:0000313" key="3">
    <source>
        <dbReference type="Proteomes" id="UP001610334"/>
    </source>
</evidence>
<name>A0ABR4HAB3_9EURO</name>
<dbReference type="InterPro" id="IPR053161">
    <property type="entry name" value="Ulvan_degrading_GH"/>
</dbReference>
<evidence type="ECO:0000256" key="1">
    <source>
        <dbReference type="SAM" id="SignalP"/>
    </source>
</evidence>
<dbReference type="Pfam" id="PF17132">
    <property type="entry name" value="Glyco_hydro_106"/>
    <property type="match status" value="1"/>
</dbReference>
<dbReference type="EMBL" id="JBFXLT010000049">
    <property type="protein sequence ID" value="KAL2812327.1"/>
    <property type="molecule type" value="Genomic_DNA"/>
</dbReference>
<gene>
    <name evidence="2" type="ORF">BJX63DRAFT_421888</name>
</gene>
<evidence type="ECO:0000313" key="2">
    <source>
        <dbReference type="EMBL" id="KAL2812327.1"/>
    </source>
</evidence>
<dbReference type="Proteomes" id="UP001610334">
    <property type="component" value="Unassembled WGS sequence"/>
</dbReference>
<dbReference type="PANTHER" id="PTHR36848">
    <property type="entry name" value="DNA-BINDING PROTEIN (PUTATIVE SECRETED PROTEIN)-RELATED"/>
    <property type="match status" value="1"/>
</dbReference>
<reference evidence="2 3" key="1">
    <citation type="submission" date="2024-07" db="EMBL/GenBank/DDBJ databases">
        <title>Section-level genome sequencing and comparative genomics of Aspergillus sections Usti and Cavernicolus.</title>
        <authorList>
            <consortium name="Lawrence Berkeley National Laboratory"/>
            <person name="Nybo J.L."/>
            <person name="Vesth T.C."/>
            <person name="Theobald S."/>
            <person name="Frisvad J.C."/>
            <person name="Larsen T.O."/>
            <person name="Kjaerboelling I."/>
            <person name="Rothschild-Mancinelli K."/>
            <person name="Lyhne E.K."/>
            <person name="Kogle M.E."/>
            <person name="Barry K."/>
            <person name="Clum A."/>
            <person name="Na H."/>
            <person name="Ledsgaard L."/>
            <person name="Lin J."/>
            <person name="Lipzen A."/>
            <person name="Kuo A."/>
            <person name="Riley R."/>
            <person name="Mondo S."/>
            <person name="Labutti K."/>
            <person name="Haridas S."/>
            <person name="Pangalinan J."/>
            <person name="Salamov A.A."/>
            <person name="Simmons B.A."/>
            <person name="Magnuson J.K."/>
            <person name="Chen J."/>
            <person name="Drula E."/>
            <person name="Henrissat B."/>
            <person name="Wiebenga A."/>
            <person name="Lubbers R.J."/>
            <person name="Gomes A.C."/>
            <person name="Makela M.R."/>
            <person name="Stajich J."/>
            <person name="Grigoriev I.V."/>
            <person name="Mortensen U.H."/>
            <person name="De Vries R.P."/>
            <person name="Baker S.E."/>
            <person name="Andersen M.R."/>
        </authorList>
    </citation>
    <scope>NUCLEOTIDE SEQUENCE [LARGE SCALE GENOMIC DNA]</scope>
    <source>
        <strain evidence="2 3">CBS 588.65</strain>
    </source>
</reference>
<keyword evidence="1" id="KW-0732">Signal</keyword>
<dbReference type="SUPFAM" id="SSF49785">
    <property type="entry name" value="Galactose-binding domain-like"/>
    <property type="match status" value="1"/>
</dbReference>
<proteinExistence type="predicted"/>
<sequence>MLFSPRFLCLAPFLSNVATSASIRQLVTRAEKWRGELPVPSSYDAPRFRYWWPGGWIDPHVVKEEVEAMALAGFGGAEIGDVRDSITVAMDPEVYGWGQGRWNDGVLAAYQAAHKHDLHMDLTLGPHWPTGVPGYTPDSVETAKELVHGQFLLQAGVRYSGSLPLPLADPSGMNAGNPNVTATPQLVAVLAAKTSATSANVSIIAVEHSTIANISKNYNNKKLTWTAPRDGQYIVVAVYSRGTGQVQNMYDMNSNGSQLTSPSPAYIVDHLSVAGVEATTKYWDEHILTDELRALMKASQGSLFEDSLELKLKQYWTPKFIQEFKKRRGYDLIPYLLYILKDTNTFTGDSDIARMVEYDFYSTVTDLYIDYRLTYLKKFAHSLGLKLRVQPYTATFDSSRAAAFVDIPEGESLGFESTPDSFRILAAGRDIAGKTTILSNEIGAYMGKAYGVTWNFLLGTANYDASLGVSQSVIHGFPYSDSPTSLWPGFAPFTPLGSSSNGFADAWGPREPQWLHAQNASSYMARSQAILQSGSPSVDVAILNMDWGVTATWDDTGLNDAGYSYQFPTPELLIEYSAAVRNRRLIHDGPRYKALVLNNVTALNVDSAQELLSWAKAGLPVVIVGSAPSQTQSLRPSRDTSLKISKVFKSLIALKNTKQVSSQGETSAALRSLGVEPLIRYTKAVNASTITTRRRIQDNEYIYWIYSSSRTRQTVYLEGEGFPLRLNLWTGEVSPIASFKSVNGYTAINVTIGENGAEVIYLGRQNPYGVKTLDRHITATDAEGVVDQSGKVYVRATTNGRYSTQLSTNKAATVRFDSIPNSITPKSWTLTVEDWSPTIANATGQDSSLTDKTDLPAVTLQSLRSWHKISGLEYASGVGVYQTKVNLTLAAYNGPRKQSLGVYINFGDVEGSWDLQINDKAVPGVDFFVSAPLDVTPYIRDGENDIKITVATTLWNKLRKTWLSLYGAFEPEVIGLLGPVNFTYYAQEEIL</sequence>
<keyword evidence="3" id="KW-1185">Reference proteome</keyword>
<protein>
    <submittedName>
        <fullName evidence="2">Uncharacterized protein</fullName>
    </submittedName>
</protein>
<dbReference type="Gene3D" id="2.60.120.260">
    <property type="entry name" value="Galactose-binding domain-like"/>
    <property type="match status" value="1"/>
</dbReference>
<accession>A0ABR4HAB3</accession>
<feature type="chain" id="PRO_5045164464" evidence="1">
    <location>
        <begin position="21"/>
        <end position="991"/>
    </location>
</feature>